<feature type="domain" description="Kazal-like" evidence="2">
    <location>
        <begin position="21"/>
        <end position="78"/>
    </location>
</feature>
<dbReference type="InterPro" id="IPR036058">
    <property type="entry name" value="Kazal_dom_sf"/>
</dbReference>
<reference evidence="3" key="2">
    <citation type="submission" date="2022-10" db="EMBL/GenBank/DDBJ databases">
        <authorList>
            <consortium name="ENA_rothamsted_submissions"/>
            <consortium name="culmorum"/>
            <person name="King R."/>
        </authorList>
    </citation>
    <scope>NUCLEOTIDE SEQUENCE</scope>
</reference>
<dbReference type="InterPro" id="IPR002350">
    <property type="entry name" value="Kazal_dom"/>
</dbReference>
<dbReference type="AlphaFoldDB" id="A0A9N9S416"/>
<name>A0A9N9S416_9DIPT</name>
<dbReference type="Gene3D" id="3.30.60.30">
    <property type="match status" value="1"/>
</dbReference>
<accession>A0A9N9S416</accession>
<evidence type="ECO:0000313" key="3">
    <source>
        <dbReference type="EMBL" id="CAG9810490.1"/>
    </source>
</evidence>
<sequence>MKIVFVLCLIALSATAAPQYGPPPDKCSRACSQVYDPYCGYLNNSDEGHCFPSQCELLIYECKNGIKFPIVKHTPLTPPGGSSSGGFSRQ</sequence>
<gene>
    <name evidence="3" type="ORF">CHIRRI_LOCUS13303</name>
</gene>
<dbReference type="Proteomes" id="UP001153620">
    <property type="component" value="Chromosome 4"/>
</dbReference>
<evidence type="ECO:0000313" key="4">
    <source>
        <dbReference type="Proteomes" id="UP001153620"/>
    </source>
</evidence>
<organism evidence="3 4">
    <name type="scientific">Chironomus riparius</name>
    <dbReference type="NCBI Taxonomy" id="315576"/>
    <lineage>
        <taxon>Eukaryota</taxon>
        <taxon>Metazoa</taxon>
        <taxon>Ecdysozoa</taxon>
        <taxon>Arthropoda</taxon>
        <taxon>Hexapoda</taxon>
        <taxon>Insecta</taxon>
        <taxon>Pterygota</taxon>
        <taxon>Neoptera</taxon>
        <taxon>Endopterygota</taxon>
        <taxon>Diptera</taxon>
        <taxon>Nematocera</taxon>
        <taxon>Chironomoidea</taxon>
        <taxon>Chironomidae</taxon>
        <taxon>Chironominae</taxon>
        <taxon>Chironomus</taxon>
    </lineage>
</organism>
<feature type="chain" id="PRO_5040492754" description="Kazal-like domain-containing protein" evidence="1">
    <location>
        <begin position="17"/>
        <end position="90"/>
    </location>
</feature>
<dbReference type="SUPFAM" id="SSF100895">
    <property type="entry name" value="Kazal-type serine protease inhibitors"/>
    <property type="match status" value="1"/>
</dbReference>
<dbReference type="EMBL" id="OU895880">
    <property type="protein sequence ID" value="CAG9810490.1"/>
    <property type="molecule type" value="Genomic_DNA"/>
</dbReference>
<keyword evidence="4" id="KW-1185">Reference proteome</keyword>
<proteinExistence type="predicted"/>
<evidence type="ECO:0000259" key="2">
    <source>
        <dbReference type="PROSITE" id="PS51465"/>
    </source>
</evidence>
<feature type="signal peptide" evidence="1">
    <location>
        <begin position="1"/>
        <end position="16"/>
    </location>
</feature>
<reference evidence="3" key="1">
    <citation type="submission" date="2022-01" db="EMBL/GenBank/DDBJ databases">
        <authorList>
            <person name="King R."/>
        </authorList>
    </citation>
    <scope>NUCLEOTIDE SEQUENCE</scope>
</reference>
<keyword evidence="1" id="KW-0732">Signal</keyword>
<dbReference type="PROSITE" id="PS51465">
    <property type="entry name" value="KAZAL_2"/>
    <property type="match status" value="1"/>
</dbReference>
<protein>
    <recommendedName>
        <fullName evidence="2">Kazal-like domain-containing protein</fullName>
    </recommendedName>
</protein>
<evidence type="ECO:0000256" key="1">
    <source>
        <dbReference type="SAM" id="SignalP"/>
    </source>
</evidence>